<evidence type="ECO:0000256" key="7">
    <source>
        <dbReference type="ARBA" id="ARBA00022989"/>
    </source>
</evidence>
<sequence length="290" mass="33946">MFYYFGNQKKGAARDIYSFENECNQSIDQNIPRLEMMEEQEMTEEEEIIENDFEDLDKEVKKLKSCKTFEALPENWKTNESWEVGFIEAPKCPEKELIIIVNTAHKNRGNRLLLRRYFEELEKKQINFAYFFLLGKSETPIENENDWIIGDFDDTYDNLILKTKSSYEYFERFCGSAKFYLLIDDDVAFYPAKIIEKLGEEGAKDTILGKRWNKAKAHNHPWLKEKGITISEDQWAKQFWPDYIAGPCAFMTAESARSMANVAQMTKKLSQSLLKTWLSTESSEKKPAST</sequence>
<dbReference type="EC" id="2.4.1.-" evidence="10"/>
<dbReference type="PANTHER" id="PTHR11214">
    <property type="entry name" value="BETA-1,3-N-ACETYLGLUCOSAMINYLTRANSFERASE"/>
    <property type="match status" value="1"/>
</dbReference>
<keyword evidence="5" id="KW-0812">Transmembrane</keyword>
<dbReference type="PANTHER" id="PTHR11214:SF3">
    <property type="entry name" value="BETA-1,3-GALACTOSYLTRANSFERASE 6"/>
    <property type="match status" value="1"/>
</dbReference>
<proteinExistence type="inferred from homology"/>
<dbReference type="Pfam" id="PF01762">
    <property type="entry name" value="Galactosyl_T"/>
    <property type="match status" value="1"/>
</dbReference>
<dbReference type="InterPro" id="IPR002659">
    <property type="entry name" value="Glyco_trans_31"/>
</dbReference>
<comment type="subcellular location">
    <subcellularLocation>
        <location evidence="1 10">Golgi apparatus membrane</location>
        <topology evidence="1 10">Single-pass type II membrane protein</topology>
    </subcellularLocation>
</comment>
<accession>A0ABN7SM64</accession>
<evidence type="ECO:0000256" key="4">
    <source>
        <dbReference type="ARBA" id="ARBA00022679"/>
    </source>
</evidence>
<keyword evidence="8 10" id="KW-0333">Golgi apparatus</keyword>
<evidence type="ECO:0000256" key="1">
    <source>
        <dbReference type="ARBA" id="ARBA00004323"/>
    </source>
</evidence>
<evidence type="ECO:0000256" key="5">
    <source>
        <dbReference type="ARBA" id="ARBA00022692"/>
    </source>
</evidence>
<name>A0ABN7SM64_OIKDI</name>
<organism evidence="11 12">
    <name type="scientific">Oikopleura dioica</name>
    <name type="common">Tunicate</name>
    <dbReference type="NCBI Taxonomy" id="34765"/>
    <lineage>
        <taxon>Eukaryota</taxon>
        <taxon>Metazoa</taxon>
        <taxon>Chordata</taxon>
        <taxon>Tunicata</taxon>
        <taxon>Appendicularia</taxon>
        <taxon>Copelata</taxon>
        <taxon>Oikopleuridae</taxon>
        <taxon>Oikopleura</taxon>
    </lineage>
</organism>
<keyword evidence="6" id="KW-0735">Signal-anchor</keyword>
<evidence type="ECO:0000256" key="6">
    <source>
        <dbReference type="ARBA" id="ARBA00022968"/>
    </source>
</evidence>
<reference evidence="11 12" key="1">
    <citation type="submission" date="2021-04" db="EMBL/GenBank/DDBJ databases">
        <authorList>
            <person name="Bliznina A."/>
        </authorList>
    </citation>
    <scope>NUCLEOTIDE SEQUENCE [LARGE SCALE GENOMIC DNA]</scope>
</reference>
<dbReference type="Proteomes" id="UP001158576">
    <property type="component" value="Chromosome 1"/>
</dbReference>
<comment type="similarity">
    <text evidence="2 10">Belongs to the glycosyltransferase 31 family.</text>
</comment>
<keyword evidence="12" id="KW-1185">Reference proteome</keyword>
<evidence type="ECO:0000256" key="3">
    <source>
        <dbReference type="ARBA" id="ARBA00022676"/>
    </source>
</evidence>
<keyword evidence="4" id="KW-0808">Transferase</keyword>
<evidence type="ECO:0000256" key="2">
    <source>
        <dbReference type="ARBA" id="ARBA00008661"/>
    </source>
</evidence>
<evidence type="ECO:0000313" key="12">
    <source>
        <dbReference type="Proteomes" id="UP001158576"/>
    </source>
</evidence>
<protein>
    <recommendedName>
        <fullName evidence="10">Hexosyltransferase</fullName>
        <ecNumber evidence="10">2.4.1.-</ecNumber>
    </recommendedName>
</protein>
<evidence type="ECO:0000256" key="8">
    <source>
        <dbReference type="ARBA" id="ARBA00023034"/>
    </source>
</evidence>
<dbReference type="EMBL" id="OU015566">
    <property type="protein sequence ID" value="CAG5103134.1"/>
    <property type="molecule type" value="Genomic_DNA"/>
</dbReference>
<keyword evidence="7" id="KW-1133">Transmembrane helix</keyword>
<evidence type="ECO:0000256" key="10">
    <source>
        <dbReference type="RuleBase" id="RU363063"/>
    </source>
</evidence>
<evidence type="ECO:0000256" key="9">
    <source>
        <dbReference type="ARBA" id="ARBA00023136"/>
    </source>
</evidence>
<keyword evidence="9" id="KW-0472">Membrane</keyword>
<keyword evidence="3 10" id="KW-0328">Glycosyltransferase</keyword>
<dbReference type="Gene3D" id="3.90.550.50">
    <property type="match status" value="1"/>
</dbReference>
<evidence type="ECO:0000313" key="11">
    <source>
        <dbReference type="EMBL" id="CAG5103134.1"/>
    </source>
</evidence>
<gene>
    <name evidence="11" type="ORF">OKIOD_LOCUS9397</name>
</gene>